<reference evidence="14 15" key="2">
    <citation type="journal article" date="2015" name="Stand. Genomic Sci.">
        <title>High quality draft genomic sequence of Arenimonas donghaensis DSM 18148(T).</title>
        <authorList>
            <person name="Chen F."/>
            <person name="Wang H."/>
            <person name="Cao Y."/>
            <person name="Li X."/>
            <person name="Wang G."/>
        </authorList>
    </citation>
    <scope>NUCLEOTIDE SEQUENCE [LARGE SCALE GENOMIC DNA]</scope>
    <source>
        <strain evidence="14 15">HO3-R19</strain>
    </source>
</reference>
<dbReference type="Gene3D" id="2.30.30.60">
    <property type="match status" value="1"/>
</dbReference>
<reference evidence="15" key="1">
    <citation type="submission" date="2013-08" db="EMBL/GenBank/DDBJ databases">
        <title>Genome sequencing of Arenimonas donghaensis.</title>
        <authorList>
            <person name="Chen F."/>
            <person name="Wang G."/>
        </authorList>
    </citation>
    <scope>NUCLEOTIDE SEQUENCE [LARGE SCALE GENOMIC DNA]</scope>
    <source>
        <strain evidence="15">HO3-R19</strain>
    </source>
</reference>
<keyword evidence="7" id="KW-0346">Stress response</keyword>
<dbReference type="AlphaFoldDB" id="A0A087MGT3"/>
<keyword evidence="15" id="KW-1185">Reference proteome</keyword>
<dbReference type="InterPro" id="IPR030192">
    <property type="entry name" value="YbdG"/>
</dbReference>
<dbReference type="SUPFAM" id="SSF50182">
    <property type="entry name" value="Sm-like ribonucleoproteins"/>
    <property type="match status" value="1"/>
</dbReference>
<evidence type="ECO:0000256" key="3">
    <source>
        <dbReference type="ARBA" id="ARBA00022475"/>
    </source>
</evidence>
<keyword evidence="8 11" id="KW-0472">Membrane</keyword>
<feature type="transmembrane region" description="Helical" evidence="11">
    <location>
        <begin position="165"/>
        <end position="182"/>
    </location>
</feature>
<evidence type="ECO:0000256" key="5">
    <source>
        <dbReference type="ARBA" id="ARBA00022692"/>
    </source>
</evidence>
<dbReference type="GO" id="GO:0008381">
    <property type="term" value="F:mechanosensitive monoatomic ion channel activity"/>
    <property type="evidence" value="ECO:0007669"/>
    <property type="project" value="InterPro"/>
</dbReference>
<keyword evidence="6 11" id="KW-1133">Transmembrane helix</keyword>
<evidence type="ECO:0000256" key="4">
    <source>
        <dbReference type="ARBA" id="ARBA00022519"/>
    </source>
</evidence>
<comment type="subcellular location">
    <subcellularLocation>
        <location evidence="1">Cell inner membrane</location>
        <topology evidence="1">Multi-pass membrane protein</topology>
    </subcellularLocation>
</comment>
<dbReference type="InterPro" id="IPR023408">
    <property type="entry name" value="MscS_beta-dom_sf"/>
</dbReference>
<keyword evidence="5 11" id="KW-0812">Transmembrane</keyword>
<proteinExistence type="inferred from homology"/>
<protein>
    <recommendedName>
        <fullName evidence="9">Mechanosensing system component YbdG</fullName>
    </recommendedName>
    <alternativeName>
        <fullName evidence="10">Mechanosensitive channel homolog YbdG</fullName>
    </alternativeName>
</protein>
<keyword evidence="4" id="KW-0997">Cell inner membrane</keyword>
<dbReference type="InterPro" id="IPR006685">
    <property type="entry name" value="MscS_channel_2nd"/>
</dbReference>
<feature type="domain" description="Mechanosensitive ion channel MscS" evidence="12">
    <location>
        <begin position="184"/>
        <end position="252"/>
    </location>
</feature>
<evidence type="ECO:0000256" key="6">
    <source>
        <dbReference type="ARBA" id="ARBA00022989"/>
    </source>
</evidence>
<evidence type="ECO:0000256" key="2">
    <source>
        <dbReference type="ARBA" id="ARBA00008017"/>
    </source>
</evidence>
<comment type="similarity">
    <text evidence="2">Belongs to the MscS (TC 1.A.23) family.</text>
</comment>
<evidence type="ECO:0000313" key="14">
    <source>
        <dbReference type="EMBL" id="KFL36086.1"/>
    </source>
</evidence>
<accession>A0A087MGT3</accession>
<comment type="caution">
    <text evidence="14">The sequence shown here is derived from an EMBL/GenBank/DDBJ whole genome shotgun (WGS) entry which is preliminary data.</text>
</comment>
<evidence type="ECO:0000256" key="9">
    <source>
        <dbReference type="ARBA" id="ARBA00093630"/>
    </source>
</evidence>
<keyword evidence="3" id="KW-1003">Cell membrane</keyword>
<evidence type="ECO:0000259" key="13">
    <source>
        <dbReference type="Pfam" id="PF21082"/>
    </source>
</evidence>
<name>A0A087MGT3_9GAMM</name>
<feature type="transmembrane region" description="Helical" evidence="11">
    <location>
        <begin position="65"/>
        <end position="88"/>
    </location>
</feature>
<dbReference type="InterPro" id="IPR010920">
    <property type="entry name" value="LSM_dom_sf"/>
</dbReference>
<sequence length="419" mass="46306">MDFIYDFYDQITAHPWLHSATIGLSLLLLAWLADQLTQRILLRVLVRVVEASSVKWDDALVSRGVIARLAHAVPAVVIYLGVPLVPGLPEGAVEVVRNVAAAYVVLTAAQALSAFLASLQDIYEAGDPERARSRPIKGYLQVAKIILFVLAAVLVIAVLVDKSPLLLLSGFGAMTAVLMLVFKDTILSLVASVQIQSNDMVRVGDWIEMPKYGADGDVIDVALHTVKVQNWDKTITTIPTHALIADSFRNWRGMSESGGRRIKRALPIDQGTVRYLSDAEREDLSRFVLLQPYLDRKASELAEFNAQRQGKAPVNLRRLSNLGTFRAYARAYLQAHQGIRDDMTLLVRQLDPGPQGLPIEIYCFTATTAWGEYEDIQSDIFDHLLAILPEFGLRAFQAPSGGDVSKLCGRDFSPEKLRD</sequence>
<dbReference type="PANTHER" id="PTHR30414">
    <property type="entry name" value="MINICONDUCTANCE MECHANOSENSITIVE CHANNEL YBDG"/>
    <property type="match status" value="1"/>
</dbReference>
<feature type="transmembrane region" description="Helical" evidence="11">
    <location>
        <begin position="100"/>
        <end position="119"/>
    </location>
</feature>
<dbReference type="Pfam" id="PF21082">
    <property type="entry name" value="MS_channel_3rd"/>
    <property type="match status" value="1"/>
</dbReference>
<evidence type="ECO:0000256" key="10">
    <source>
        <dbReference type="ARBA" id="ARBA00093659"/>
    </source>
</evidence>
<evidence type="ECO:0000256" key="8">
    <source>
        <dbReference type="ARBA" id="ARBA00023136"/>
    </source>
</evidence>
<dbReference type="STRING" id="1121014.N788_05940"/>
<dbReference type="OrthoDB" id="9775207at2"/>
<evidence type="ECO:0000256" key="7">
    <source>
        <dbReference type="ARBA" id="ARBA00023016"/>
    </source>
</evidence>
<dbReference type="EMBL" id="AVCJ01000034">
    <property type="protein sequence ID" value="KFL36086.1"/>
    <property type="molecule type" value="Genomic_DNA"/>
</dbReference>
<evidence type="ECO:0000256" key="11">
    <source>
        <dbReference type="SAM" id="Phobius"/>
    </source>
</evidence>
<dbReference type="PANTHER" id="PTHR30414:SF0">
    <property type="entry name" value="MINICONDUCTANCE MECHANOSENSITIVE CHANNEL YBDG"/>
    <property type="match status" value="1"/>
</dbReference>
<organism evidence="14 15">
    <name type="scientific">Arenimonas donghaensis DSM 18148 = HO3-R19</name>
    <dbReference type="NCBI Taxonomy" id="1121014"/>
    <lineage>
        <taxon>Bacteria</taxon>
        <taxon>Pseudomonadati</taxon>
        <taxon>Pseudomonadota</taxon>
        <taxon>Gammaproteobacteria</taxon>
        <taxon>Lysobacterales</taxon>
        <taxon>Lysobacteraceae</taxon>
        <taxon>Arenimonas</taxon>
    </lineage>
</organism>
<feature type="domain" description="Mechanosensitive ion channel MscS C-terminal" evidence="13">
    <location>
        <begin position="333"/>
        <end position="393"/>
    </location>
</feature>
<evidence type="ECO:0000259" key="12">
    <source>
        <dbReference type="Pfam" id="PF00924"/>
    </source>
</evidence>
<evidence type="ECO:0000313" key="15">
    <source>
        <dbReference type="Proteomes" id="UP000029085"/>
    </source>
</evidence>
<dbReference type="Proteomes" id="UP000029085">
    <property type="component" value="Unassembled WGS sequence"/>
</dbReference>
<dbReference type="Pfam" id="PF00924">
    <property type="entry name" value="MS_channel_2nd"/>
    <property type="match status" value="1"/>
</dbReference>
<dbReference type="InterPro" id="IPR049278">
    <property type="entry name" value="MS_channel_C"/>
</dbReference>
<dbReference type="GO" id="GO:0005886">
    <property type="term" value="C:plasma membrane"/>
    <property type="evidence" value="ECO:0007669"/>
    <property type="project" value="UniProtKB-SubCell"/>
</dbReference>
<gene>
    <name evidence="14" type="ORF">N788_05940</name>
</gene>
<dbReference type="FunFam" id="2.30.30.60:FF:000002">
    <property type="entry name" value="Mechanosensitive ion channel family protein"/>
    <property type="match status" value="1"/>
</dbReference>
<dbReference type="RefSeq" id="WP_051924579.1">
    <property type="nucleotide sequence ID" value="NZ_AVCJ01000034.1"/>
</dbReference>
<feature type="transmembrane region" description="Helical" evidence="11">
    <location>
        <begin position="16"/>
        <end position="33"/>
    </location>
</feature>
<dbReference type="PATRIC" id="fig|1121014.3.peg.2093"/>
<dbReference type="GO" id="GO:0071470">
    <property type="term" value="P:cellular response to osmotic stress"/>
    <property type="evidence" value="ECO:0007669"/>
    <property type="project" value="InterPro"/>
</dbReference>
<evidence type="ECO:0000256" key="1">
    <source>
        <dbReference type="ARBA" id="ARBA00004429"/>
    </source>
</evidence>
<feature type="transmembrane region" description="Helical" evidence="11">
    <location>
        <begin position="139"/>
        <end position="159"/>
    </location>
</feature>